<feature type="domain" description="Acyl-CoA oxidase/dehydrogenase middle" evidence="7">
    <location>
        <begin position="123"/>
        <end position="212"/>
    </location>
</feature>
<dbReference type="SUPFAM" id="SSF47203">
    <property type="entry name" value="Acyl-CoA dehydrogenase C-terminal domain-like"/>
    <property type="match status" value="1"/>
</dbReference>
<dbReference type="GO" id="GO:0016627">
    <property type="term" value="F:oxidoreductase activity, acting on the CH-CH group of donors"/>
    <property type="evidence" value="ECO:0007669"/>
    <property type="project" value="InterPro"/>
</dbReference>
<dbReference type="FunFam" id="2.40.110.10:FF:000002">
    <property type="entry name" value="Acyl-CoA dehydrogenase fadE12"/>
    <property type="match status" value="1"/>
</dbReference>
<dbReference type="GO" id="GO:0005886">
    <property type="term" value="C:plasma membrane"/>
    <property type="evidence" value="ECO:0007669"/>
    <property type="project" value="TreeGrafter"/>
</dbReference>
<gene>
    <name evidence="9" type="ORF">UFOPK2658_00492</name>
    <name evidence="10" type="ORF">UFOPK2880_00106</name>
    <name evidence="11" type="ORF">UFOPK3004_00740</name>
    <name evidence="12" type="ORF">UFOPK3304_00121</name>
    <name evidence="13" type="ORF">UFOPK3494_00372</name>
</gene>
<dbReference type="InterPro" id="IPR037069">
    <property type="entry name" value="AcylCoA_DH/ox_N_sf"/>
</dbReference>
<dbReference type="EMBL" id="CAEZZP010000003">
    <property type="protein sequence ID" value="CAB4761031.1"/>
    <property type="molecule type" value="Genomic_DNA"/>
</dbReference>
<keyword evidence="4" id="KW-0274">FAD</keyword>
<evidence type="ECO:0000256" key="3">
    <source>
        <dbReference type="ARBA" id="ARBA00022630"/>
    </source>
</evidence>
<evidence type="ECO:0000259" key="7">
    <source>
        <dbReference type="Pfam" id="PF02770"/>
    </source>
</evidence>
<name>A0A6J6QZG3_9ZZZZ</name>
<dbReference type="GO" id="GO:0050660">
    <property type="term" value="F:flavin adenine dinucleotide binding"/>
    <property type="evidence" value="ECO:0007669"/>
    <property type="project" value="InterPro"/>
</dbReference>
<dbReference type="InterPro" id="IPR009100">
    <property type="entry name" value="AcylCoA_DH/oxidase_NM_dom_sf"/>
</dbReference>
<dbReference type="InterPro" id="IPR009075">
    <property type="entry name" value="AcylCo_DH/oxidase_C"/>
</dbReference>
<accession>A0A6J6QZG3</accession>
<dbReference type="Gene3D" id="2.40.110.10">
    <property type="entry name" value="Butyryl-CoA Dehydrogenase, subunit A, domain 2"/>
    <property type="match status" value="1"/>
</dbReference>
<dbReference type="InterPro" id="IPR052161">
    <property type="entry name" value="Mycobact_Acyl-CoA_DH"/>
</dbReference>
<dbReference type="PANTHER" id="PTHR43292:SF3">
    <property type="entry name" value="ACYL-COA DEHYDROGENASE FADE29"/>
    <property type="match status" value="1"/>
</dbReference>
<keyword evidence="3" id="KW-0285">Flavoprotein</keyword>
<evidence type="ECO:0000256" key="5">
    <source>
        <dbReference type="ARBA" id="ARBA00023002"/>
    </source>
</evidence>
<dbReference type="EMBL" id="CAFBMF010000014">
    <property type="protein sequence ID" value="CAB4891201.1"/>
    <property type="molecule type" value="Genomic_DNA"/>
</dbReference>
<dbReference type="InterPro" id="IPR006091">
    <property type="entry name" value="Acyl-CoA_Oxase/DH_mid-dom"/>
</dbReference>
<proteinExistence type="inferred from homology"/>
<dbReference type="Gene3D" id="1.20.140.10">
    <property type="entry name" value="Butyryl-CoA Dehydrogenase, subunit A, domain 3"/>
    <property type="match status" value="1"/>
</dbReference>
<comment type="similarity">
    <text evidence="2">Belongs to the acyl-CoA dehydrogenase family.</text>
</comment>
<organism evidence="9">
    <name type="scientific">freshwater metagenome</name>
    <dbReference type="NCBI Taxonomy" id="449393"/>
    <lineage>
        <taxon>unclassified sequences</taxon>
        <taxon>metagenomes</taxon>
        <taxon>ecological metagenomes</taxon>
    </lineage>
</organism>
<evidence type="ECO:0000256" key="2">
    <source>
        <dbReference type="ARBA" id="ARBA00009347"/>
    </source>
</evidence>
<dbReference type="AlphaFoldDB" id="A0A6J6QZG3"/>
<dbReference type="EMBL" id="CAFBLJ010000003">
    <property type="protein sequence ID" value="CAB4855886.1"/>
    <property type="molecule type" value="Genomic_DNA"/>
</dbReference>
<dbReference type="Pfam" id="PF00441">
    <property type="entry name" value="Acyl-CoA_dh_1"/>
    <property type="match status" value="1"/>
</dbReference>
<dbReference type="Pfam" id="PF02771">
    <property type="entry name" value="Acyl-CoA_dh_N"/>
    <property type="match status" value="1"/>
</dbReference>
<dbReference type="EMBL" id="CAFAAL010000050">
    <property type="protein sequence ID" value="CAB4802235.1"/>
    <property type="molecule type" value="Genomic_DNA"/>
</dbReference>
<evidence type="ECO:0000256" key="1">
    <source>
        <dbReference type="ARBA" id="ARBA00001974"/>
    </source>
</evidence>
<dbReference type="InterPro" id="IPR036250">
    <property type="entry name" value="AcylCo_DH-like_C"/>
</dbReference>
<sequence length="394" mass="42790">MYLAETPEQQALRKELREYFAAMLTPEVRAELGESGEGRPLFRELVRKLGADGWLGLGWPKEFGGQGRPATDQFIMFDEIQRAHAPFPFVTVNTVGPAIMAHGTQAQKDQYLTGILQGEINFAIGYTEPEAGTDLASLKCSAVLDGDEWVINGNKVYTSGANQSDYVWLACRTDTEAPKHQGITLIIVPTKTPGFEWTPIVTVGGVMTTATYYTDVRVPKENVIGEINGGWKLITMQLNHERVGLAALSGLTERLLDDVTTWCRVTPSGTGNDQKMIDVPWVQADLAKSHALLDAIRLMTWKLAKAVSDNTLGPAEASGVKVFGTEKAVEVYRTLQGILGPVSHLREGSEGAVIHGEVERAARAAQINTFGGGVNEIQRELVATAGLGLVRSTR</sequence>
<comment type="cofactor">
    <cofactor evidence="1">
        <name>FAD</name>
        <dbReference type="ChEBI" id="CHEBI:57692"/>
    </cofactor>
</comment>
<evidence type="ECO:0000313" key="13">
    <source>
        <dbReference type="EMBL" id="CAB4891201.1"/>
    </source>
</evidence>
<evidence type="ECO:0000313" key="12">
    <source>
        <dbReference type="EMBL" id="CAB4855886.1"/>
    </source>
</evidence>
<feature type="domain" description="Acyl-CoA dehydrogenase/oxidase N-terminal" evidence="8">
    <location>
        <begin position="6"/>
        <end position="119"/>
    </location>
</feature>
<dbReference type="SUPFAM" id="SSF56645">
    <property type="entry name" value="Acyl-CoA dehydrogenase NM domain-like"/>
    <property type="match status" value="1"/>
</dbReference>
<evidence type="ECO:0000313" key="10">
    <source>
        <dbReference type="EMBL" id="CAB4761031.1"/>
    </source>
</evidence>
<dbReference type="InterPro" id="IPR046373">
    <property type="entry name" value="Acyl-CoA_Oxase/DH_mid-dom_sf"/>
</dbReference>
<keyword evidence="5" id="KW-0560">Oxidoreductase</keyword>
<dbReference type="Pfam" id="PF02770">
    <property type="entry name" value="Acyl-CoA_dh_M"/>
    <property type="match status" value="1"/>
</dbReference>
<dbReference type="InterPro" id="IPR013786">
    <property type="entry name" value="AcylCoA_DH/ox_N"/>
</dbReference>
<dbReference type="Gene3D" id="1.10.540.10">
    <property type="entry name" value="Acyl-CoA dehydrogenase/oxidase, N-terminal domain"/>
    <property type="match status" value="1"/>
</dbReference>
<dbReference type="EMBL" id="CAEZYH010000011">
    <property type="protein sequence ID" value="CAB4712514.1"/>
    <property type="molecule type" value="Genomic_DNA"/>
</dbReference>
<evidence type="ECO:0000259" key="6">
    <source>
        <dbReference type="Pfam" id="PF00441"/>
    </source>
</evidence>
<evidence type="ECO:0000313" key="9">
    <source>
        <dbReference type="EMBL" id="CAB4712514.1"/>
    </source>
</evidence>
<evidence type="ECO:0000256" key="4">
    <source>
        <dbReference type="ARBA" id="ARBA00022827"/>
    </source>
</evidence>
<evidence type="ECO:0000313" key="11">
    <source>
        <dbReference type="EMBL" id="CAB4802235.1"/>
    </source>
</evidence>
<dbReference type="PANTHER" id="PTHR43292">
    <property type="entry name" value="ACYL-COA DEHYDROGENASE"/>
    <property type="match status" value="1"/>
</dbReference>
<reference evidence="9" key="1">
    <citation type="submission" date="2020-05" db="EMBL/GenBank/DDBJ databases">
        <authorList>
            <person name="Chiriac C."/>
            <person name="Salcher M."/>
            <person name="Ghai R."/>
            <person name="Kavagutti S V."/>
        </authorList>
    </citation>
    <scope>NUCLEOTIDE SEQUENCE</scope>
</reference>
<feature type="domain" description="Acyl-CoA dehydrogenase/oxidase C-terminal" evidence="6">
    <location>
        <begin position="228"/>
        <end position="385"/>
    </location>
</feature>
<evidence type="ECO:0000259" key="8">
    <source>
        <dbReference type="Pfam" id="PF02771"/>
    </source>
</evidence>
<protein>
    <submittedName>
        <fullName evidence="9">Unannotated protein</fullName>
    </submittedName>
</protein>